<name>A0ABQ2IY19_9ACTN</name>
<feature type="domain" description="DUF6545" evidence="2">
    <location>
        <begin position="250"/>
        <end position="387"/>
    </location>
</feature>
<dbReference type="RefSeq" id="WP_189095774.1">
    <property type="nucleotide sequence ID" value="NZ_BMND01000002.1"/>
</dbReference>
<feature type="transmembrane region" description="Helical" evidence="1">
    <location>
        <begin position="224"/>
        <end position="245"/>
    </location>
</feature>
<reference evidence="4" key="1">
    <citation type="journal article" date="2019" name="Int. J. Syst. Evol. Microbiol.">
        <title>The Global Catalogue of Microorganisms (GCM) 10K type strain sequencing project: providing services to taxonomists for standard genome sequencing and annotation.</title>
        <authorList>
            <consortium name="The Broad Institute Genomics Platform"/>
            <consortium name="The Broad Institute Genome Sequencing Center for Infectious Disease"/>
            <person name="Wu L."/>
            <person name="Ma J."/>
        </authorList>
    </citation>
    <scope>NUCLEOTIDE SEQUENCE [LARGE SCALE GENOMIC DNA]</scope>
    <source>
        <strain evidence="4">CGMCC 4.7323</strain>
    </source>
</reference>
<evidence type="ECO:0000259" key="2">
    <source>
        <dbReference type="Pfam" id="PF20182"/>
    </source>
</evidence>
<feature type="transmembrane region" description="Helical" evidence="1">
    <location>
        <begin position="6"/>
        <end position="26"/>
    </location>
</feature>
<proteinExistence type="predicted"/>
<evidence type="ECO:0000313" key="4">
    <source>
        <dbReference type="Proteomes" id="UP000600080"/>
    </source>
</evidence>
<dbReference type="InterPro" id="IPR046675">
    <property type="entry name" value="DUF6545"/>
</dbReference>
<dbReference type="Proteomes" id="UP000600080">
    <property type="component" value="Unassembled WGS sequence"/>
</dbReference>
<keyword evidence="1" id="KW-0472">Membrane</keyword>
<dbReference type="GeneID" id="301546318"/>
<dbReference type="InterPro" id="IPR050039">
    <property type="entry name" value="MAB_1171c-like"/>
</dbReference>
<protein>
    <recommendedName>
        <fullName evidence="2">DUF6545 domain-containing protein</fullName>
    </recommendedName>
</protein>
<evidence type="ECO:0000313" key="3">
    <source>
        <dbReference type="EMBL" id="GGN33290.1"/>
    </source>
</evidence>
<gene>
    <name evidence="3" type="ORF">GCM10012285_04210</name>
</gene>
<accession>A0ABQ2IY19</accession>
<dbReference type="Pfam" id="PF20182">
    <property type="entry name" value="DUF6545"/>
    <property type="match status" value="1"/>
</dbReference>
<sequence length="406" mass="43482">MFDALYLSFGLAAWVIVGYKSVAWFRDRSNADLGLACVMTGGVATVFLFSAPSLYRAFDRVAGVANLAMVFLYSSVVMFAAGALVLLLRWTAGEGAAGKARARVRARAAVGGVAALWAVAIAGFLVGRPDSVEHPRDFSTAYTDSPGVMLFLVLYLAIFGFASAALGTLCPRYAARLGGTHLARGLRVLAAGCWLGLVYCACKVIGFVLSWAGHPALWLSNGVAPLSASVAALMVLAGFALPAAGPRVAAWRRLRRLSPLWRTVTAQTPEVTMETSAWSVRWPFADLEWRANRQMAEIRDVQRGIRRHVESDAVDVARERARAVALDDRQLAAVAEAAALRRGLENRAVGHVPRHGADSVVVASGSEPAELAAEYEHLALVADVYHSPLIDTVLTELRQRSALARG</sequence>
<organism evidence="3 4">
    <name type="scientific">Streptomyces kronopolitis</name>
    <dbReference type="NCBI Taxonomy" id="1612435"/>
    <lineage>
        <taxon>Bacteria</taxon>
        <taxon>Bacillati</taxon>
        <taxon>Actinomycetota</taxon>
        <taxon>Actinomycetes</taxon>
        <taxon>Kitasatosporales</taxon>
        <taxon>Streptomycetaceae</taxon>
        <taxon>Streptomyces</taxon>
    </lineage>
</organism>
<comment type="caution">
    <text evidence="3">The sequence shown here is derived from an EMBL/GenBank/DDBJ whole genome shotgun (WGS) entry which is preliminary data.</text>
</comment>
<feature type="transmembrane region" description="Helical" evidence="1">
    <location>
        <begin position="188"/>
        <end position="212"/>
    </location>
</feature>
<keyword evidence="4" id="KW-1185">Reference proteome</keyword>
<evidence type="ECO:0000256" key="1">
    <source>
        <dbReference type="SAM" id="Phobius"/>
    </source>
</evidence>
<feature type="transmembrane region" description="Helical" evidence="1">
    <location>
        <begin position="147"/>
        <end position="167"/>
    </location>
</feature>
<dbReference type="NCBIfam" id="NF042915">
    <property type="entry name" value="MAB_1171c_fam"/>
    <property type="match status" value="1"/>
</dbReference>
<dbReference type="EMBL" id="BMND01000002">
    <property type="protein sequence ID" value="GGN33290.1"/>
    <property type="molecule type" value="Genomic_DNA"/>
</dbReference>
<feature type="transmembrane region" description="Helical" evidence="1">
    <location>
        <begin position="108"/>
        <end position="127"/>
    </location>
</feature>
<keyword evidence="1" id="KW-0812">Transmembrane</keyword>
<feature type="transmembrane region" description="Helical" evidence="1">
    <location>
        <begin position="67"/>
        <end position="88"/>
    </location>
</feature>
<keyword evidence="1" id="KW-1133">Transmembrane helix</keyword>
<feature type="transmembrane region" description="Helical" evidence="1">
    <location>
        <begin position="33"/>
        <end position="55"/>
    </location>
</feature>